<dbReference type="CDD" id="cd05251">
    <property type="entry name" value="NmrA_like_SDR_a"/>
    <property type="match status" value="1"/>
</dbReference>
<evidence type="ECO:0000256" key="1">
    <source>
        <dbReference type="ARBA" id="ARBA00006328"/>
    </source>
</evidence>
<accession>A0AAD4KGG7</accession>
<keyword evidence="2" id="KW-0521">NADP</keyword>
<dbReference type="Gene3D" id="3.40.50.720">
    <property type="entry name" value="NAD(P)-binding Rossmann-like Domain"/>
    <property type="match status" value="1"/>
</dbReference>
<organism evidence="4 5">
    <name type="scientific">Talaromyces proteolyticus</name>
    <dbReference type="NCBI Taxonomy" id="1131652"/>
    <lineage>
        <taxon>Eukaryota</taxon>
        <taxon>Fungi</taxon>
        <taxon>Dikarya</taxon>
        <taxon>Ascomycota</taxon>
        <taxon>Pezizomycotina</taxon>
        <taxon>Eurotiomycetes</taxon>
        <taxon>Eurotiomycetidae</taxon>
        <taxon>Eurotiales</taxon>
        <taxon>Trichocomaceae</taxon>
        <taxon>Talaromyces</taxon>
        <taxon>Talaromyces sect. Bacilispori</taxon>
    </lineage>
</organism>
<dbReference type="Pfam" id="PF05368">
    <property type="entry name" value="NmrA"/>
    <property type="match status" value="1"/>
</dbReference>
<reference evidence="4" key="1">
    <citation type="submission" date="2021-12" db="EMBL/GenBank/DDBJ databases">
        <title>Convergent genome expansion in fungi linked to evolution of root-endophyte symbiosis.</title>
        <authorList>
            <consortium name="DOE Joint Genome Institute"/>
            <person name="Ke Y.-H."/>
            <person name="Bonito G."/>
            <person name="Liao H.-L."/>
            <person name="Looney B."/>
            <person name="Rojas-Flechas A."/>
            <person name="Nash J."/>
            <person name="Hameed K."/>
            <person name="Schadt C."/>
            <person name="Martin F."/>
            <person name="Crous P.W."/>
            <person name="Miettinen O."/>
            <person name="Magnuson J.K."/>
            <person name="Labbe J."/>
            <person name="Jacobson D."/>
            <person name="Doktycz M.J."/>
            <person name="Veneault-Fourrey C."/>
            <person name="Kuo A."/>
            <person name="Mondo S."/>
            <person name="Calhoun S."/>
            <person name="Riley R."/>
            <person name="Ohm R."/>
            <person name="LaButti K."/>
            <person name="Andreopoulos B."/>
            <person name="Pangilinan J."/>
            <person name="Nolan M."/>
            <person name="Tritt A."/>
            <person name="Clum A."/>
            <person name="Lipzen A."/>
            <person name="Daum C."/>
            <person name="Barry K."/>
            <person name="Grigoriev I.V."/>
            <person name="Vilgalys R."/>
        </authorList>
    </citation>
    <scope>NUCLEOTIDE SEQUENCE</scope>
    <source>
        <strain evidence="4">PMI_201</strain>
    </source>
</reference>
<gene>
    <name evidence="4" type="ORF">BGW36DRAFT_304506</name>
</gene>
<dbReference type="Proteomes" id="UP001201262">
    <property type="component" value="Unassembled WGS sequence"/>
</dbReference>
<sequence length="317" mass="34114">MSKIITVVGATGTQGGSVVSALQKDTTYKIRAITRNPTSDLAKSLQSKGIEVVQADADDLPSLIQAFSGSHAIFAVSDFVAPFAAGGPDHAVEVESQQGINLAKAASATATLQHYVWSTLPNSKTISGGRIVVPHFESKNLVDDYIKSDAELLAKTTFFMPGFYADNYLFPMLTPIPVPGTGDYMQLNCTGPDIPIATVGHAKNNIGLFVRAILENSDRTLRGNVVLGSTGVISLGELLKTWGKVNGKQTHYVQTSRETYDALWPNWGEEMALMFGYFELMGSQAWTGAEGGNVLKKDDLGVEDLLDAESYFKEVLL</sequence>
<dbReference type="InterPro" id="IPR036291">
    <property type="entry name" value="NAD(P)-bd_dom_sf"/>
</dbReference>
<dbReference type="PANTHER" id="PTHR42748:SF28">
    <property type="entry name" value="NMRA-LIKE DOMAIN-CONTAINING PROTEIN"/>
    <property type="match status" value="1"/>
</dbReference>
<comment type="caution">
    <text evidence="4">The sequence shown here is derived from an EMBL/GenBank/DDBJ whole genome shotgun (WGS) entry which is preliminary data.</text>
</comment>
<dbReference type="EMBL" id="JAJTJA010000011">
    <property type="protein sequence ID" value="KAH8691818.1"/>
    <property type="molecule type" value="Genomic_DNA"/>
</dbReference>
<evidence type="ECO:0000259" key="3">
    <source>
        <dbReference type="Pfam" id="PF05368"/>
    </source>
</evidence>
<protein>
    <submittedName>
        <fullName evidence="4">NmrA-like family protein-like protein</fullName>
    </submittedName>
</protein>
<evidence type="ECO:0000313" key="4">
    <source>
        <dbReference type="EMBL" id="KAH8691818.1"/>
    </source>
</evidence>
<evidence type="ECO:0000256" key="2">
    <source>
        <dbReference type="ARBA" id="ARBA00022857"/>
    </source>
</evidence>
<proteinExistence type="inferred from homology"/>
<dbReference type="SUPFAM" id="SSF51735">
    <property type="entry name" value="NAD(P)-binding Rossmann-fold domains"/>
    <property type="match status" value="1"/>
</dbReference>
<dbReference type="InterPro" id="IPR008030">
    <property type="entry name" value="NmrA-like"/>
</dbReference>
<dbReference type="AlphaFoldDB" id="A0AAD4KGG7"/>
<dbReference type="PANTHER" id="PTHR42748">
    <property type="entry name" value="NITROGEN METABOLITE REPRESSION PROTEIN NMRA FAMILY MEMBER"/>
    <property type="match status" value="1"/>
</dbReference>
<comment type="similarity">
    <text evidence="1">Belongs to the NmrA-type oxidoreductase family.</text>
</comment>
<dbReference type="GeneID" id="70242264"/>
<feature type="domain" description="NmrA-like" evidence="3">
    <location>
        <begin position="1"/>
        <end position="283"/>
    </location>
</feature>
<name>A0AAD4KGG7_9EURO</name>
<keyword evidence="5" id="KW-1185">Reference proteome</keyword>
<dbReference type="GO" id="GO:0005634">
    <property type="term" value="C:nucleus"/>
    <property type="evidence" value="ECO:0007669"/>
    <property type="project" value="TreeGrafter"/>
</dbReference>
<dbReference type="RefSeq" id="XP_046067815.1">
    <property type="nucleotide sequence ID" value="XM_046211977.1"/>
</dbReference>
<dbReference type="Gene3D" id="3.90.25.10">
    <property type="entry name" value="UDP-galactose 4-epimerase, domain 1"/>
    <property type="match status" value="1"/>
</dbReference>
<dbReference type="InterPro" id="IPR051164">
    <property type="entry name" value="NmrA-like_oxidored"/>
</dbReference>
<evidence type="ECO:0000313" key="5">
    <source>
        <dbReference type="Proteomes" id="UP001201262"/>
    </source>
</evidence>